<feature type="transmembrane region" description="Helical" evidence="17">
    <location>
        <begin position="238"/>
        <end position="257"/>
    </location>
</feature>
<keyword evidence="11" id="KW-0460">Magnesium</keyword>
<evidence type="ECO:0000256" key="10">
    <source>
        <dbReference type="ARBA" id="ARBA00022723"/>
    </source>
</evidence>
<comment type="pathway">
    <text evidence="4">Protein modification; protein glycosylation.</text>
</comment>
<evidence type="ECO:0000313" key="19">
    <source>
        <dbReference type="EMBL" id="AIF11072.1"/>
    </source>
</evidence>
<comment type="subcellular location">
    <subcellularLocation>
        <location evidence="3">Endomembrane system</location>
        <topology evidence="3">Multi-pass membrane protein</topology>
    </subcellularLocation>
</comment>
<organism evidence="19">
    <name type="scientific">uncultured marine thaumarchaeote KM3_48_E01</name>
    <dbReference type="NCBI Taxonomy" id="1456170"/>
    <lineage>
        <taxon>Archaea</taxon>
        <taxon>Nitrososphaerota</taxon>
        <taxon>environmental samples</taxon>
    </lineage>
</organism>
<dbReference type="UniPathway" id="UPA00378"/>
<evidence type="ECO:0000256" key="7">
    <source>
        <dbReference type="ARBA" id="ARBA00022676"/>
    </source>
</evidence>
<comment type="similarity">
    <text evidence="5">Belongs to the STT3 family.</text>
</comment>
<evidence type="ECO:0000259" key="18">
    <source>
        <dbReference type="Pfam" id="PF02516"/>
    </source>
</evidence>
<evidence type="ECO:0000256" key="9">
    <source>
        <dbReference type="ARBA" id="ARBA00022692"/>
    </source>
</evidence>
<dbReference type="PANTHER" id="PTHR13872">
    <property type="entry name" value="DOLICHYL-DIPHOSPHOOLIGOSACCHARIDE--PROTEIN GLYCOSYLTRANSFERASE SUBUNIT"/>
    <property type="match status" value="1"/>
</dbReference>
<proteinExistence type="inferred from homology"/>
<comment type="cofactor">
    <cofactor evidence="1">
        <name>Mn(2+)</name>
        <dbReference type="ChEBI" id="CHEBI:29035"/>
    </cofactor>
</comment>
<gene>
    <name evidence="19" type="primary">STT3</name>
</gene>
<evidence type="ECO:0000256" key="8">
    <source>
        <dbReference type="ARBA" id="ARBA00022679"/>
    </source>
</evidence>
<feature type="domain" description="Oligosaccharyl transferase STT3 N-terminal" evidence="18">
    <location>
        <begin position="47"/>
        <end position="420"/>
    </location>
</feature>
<keyword evidence="10" id="KW-0479">Metal-binding</keyword>
<dbReference type="GO" id="GO:0046872">
    <property type="term" value="F:metal ion binding"/>
    <property type="evidence" value="ECO:0007669"/>
    <property type="project" value="UniProtKB-KW"/>
</dbReference>
<dbReference type="GO" id="GO:0004576">
    <property type="term" value="F:oligosaccharyl transferase activity"/>
    <property type="evidence" value="ECO:0007669"/>
    <property type="project" value="InterPro"/>
</dbReference>
<dbReference type="GO" id="GO:0012505">
    <property type="term" value="C:endomembrane system"/>
    <property type="evidence" value="ECO:0007669"/>
    <property type="project" value="UniProtKB-SubCell"/>
</dbReference>
<keyword evidence="7 19" id="KW-0328">Glycosyltransferase</keyword>
<evidence type="ECO:0000256" key="2">
    <source>
        <dbReference type="ARBA" id="ARBA00001946"/>
    </source>
</evidence>
<evidence type="ECO:0000256" key="15">
    <source>
        <dbReference type="ARBA" id="ARBA00030679"/>
    </source>
</evidence>
<dbReference type="EMBL" id="KF900908">
    <property type="protein sequence ID" value="AIF11072.1"/>
    <property type="molecule type" value="Genomic_DNA"/>
</dbReference>
<feature type="transmembrane region" description="Helical" evidence="17">
    <location>
        <begin position="298"/>
        <end position="323"/>
    </location>
</feature>
<feature type="transmembrane region" description="Helical" evidence="17">
    <location>
        <begin position="385"/>
        <end position="404"/>
    </location>
</feature>
<keyword evidence="14" id="KW-0464">Manganese</keyword>
<evidence type="ECO:0000256" key="3">
    <source>
        <dbReference type="ARBA" id="ARBA00004127"/>
    </source>
</evidence>
<comment type="catalytic activity">
    <reaction evidence="16">
        <text>an archaeal dolichyl phosphooligosaccharide + [protein]-L-asparagine = an archaeal dolichyl phosphate + a glycoprotein with the oligosaccharide chain attached by N-beta-D-glycosyl linkage to a protein L-asparagine.</text>
        <dbReference type="EC" id="2.4.99.21"/>
    </reaction>
</comment>
<evidence type="ECO:0000256" key="17">
    <source>
        <dbReference type="SAM" id="Phobius"/>
    </source>
</evidence>
<comment type="cofactor">
    <cofactor evidence="2">
        <name>Mg(2+)</name>
        <dbReference type="ChEBI" id="CHEBI:18420"/>
    </cofactor>
</comment>
<keyword evidence="8 19" id="KW-0808">Transferase</keyword>
<evidence type="ECO:0000256" key="16">
    <source>
        <dbReference type="ARBA" id="ARBA00034066"/>
    </source>
</evidence>
<dbReference type="Gene3D" id="3.40.50.12610">
    <property type="match status" value="1"/>
</dbReference>
<reference evidence="19" key="1">
    <citation type="journal article" date="2014" name="Genome Biol. Evol.">
        <title>Pangenome evidence for extensive interdomain horizontal transfer affecting lineage core and shell genes in uncultured planktonic thaumarchaeota and euryarchaeota.</title>
        <authorList>
            <person name="Deschamps P."/>
            <person name="Zivanovic Y."/>
            <person name="Moreira D."/>
            <person name="Rodriguez-Valera F."/>
            <person name="Lopez-Garcia P."/>
        </authorList>
    </citation>
    <scope>NUCLEOTIDE SEQUENCE</scope>
</reference>
<evidence type="ECO:0000256" key="6">
    <source>
        <dbReference type="ARBA" id="ARBA00012602"/>
    </source>
</evidence>
<dbReference type="InterPro" id="IPR048307">
    <property type="entry name" value="STT3_N"/>
</dbReference>
<feature type="transmembrane region" description="Helical" evidence="17">
    <location>
        <begin position="353"/>
        <end position="373"/>
    </location>
</feature>
<evidence type="ECO:0000256" key="1">
    <source>
        <dbReference type="ARBA" id="ARBA00001936"/>
    </source>
</evidence>
<keyword evidence="13 17" id="KW-0472">Membrane</keyword>
<feature type="transmembrane region" description="Helical" evidence="17">
    <location>
        <begin position="263"/>
        <end position="286"/>
    </location>
</feature>
<feature type="transmembrane region" description="Helical" evidence="17">
    <location>
        <begin position="441"/>
        <end position="461"/>
    </location>
</feature>
<feature type="transmembrane region" description="Helical" evidence="17">
    <location>
        <begin position="198"/>
        <end position="226"/>
    </location>
</feature>
<feature type="transmembrane region" description="Helical" evidence="17">
    <location>
        <begin position="140"/>
        <end position="158"/>
    </location>
</feature>
<evidence type="ECO:0000256" key="5">
    <source>
        <dbReference type="ARBA" id="ARBA00010810"/>
    </source>
</evidence>
<keyword evidence="12 17" id="KW-1133">Transmembrane helix</keyword>
<dbReference type="EC" id="2.4.99.21" evidence="6"/>
<feature type="transmembrane region" description="Helical" evidence="17">
    <location>
        <begin position="16"/>
        <end position="36"/>
    </location>
</feature>
<evidence type="ECO:0000256" key="13">
    <source>
        <dbReference type="ARBA" id="ARBA00023136"/>
    </source>
</evidence>
<dbReference type="InterPro" id="IPR003674">
    <property type="entry name" value="Oligo_trans_STT3"/>
</dbReference>
<protein>
    <recommendedName>
        <fullName evidence="6">dolichyl-phosphooligosaccharide-protein glycotransferase</fullName>
        <ecNumber evidence="6">2.4.99.21</ecNumber>
    </recommendedName>
    <alternativeName>
        <fullName evidence="15">Oligosaccharyl transferase</fullName>
    </alternativeName>
</protein>
<dbReference type="AlphaFoldDB" id="A0A075H9F1"/>
<dbReference type="PANTHER" id="PTHR13872:SF1">
    <property type="entry name" value="DOLICHYL-DIPHOSPHOOLIGOSACCHARIDE--PROTEIN GLYCOSYLTRANSFERASE SUBUNIT STT3B"/>
    <property type="match status" value="1"/>
</dbReference>
<evidence type="ECO:0000256" key="4">
    <source>
        <dbReference type="ARBA" id="ARBA00004922"/>
    </source>
</evidence>
<keyword evidence="9 17" id="KW-0812">Transmembrane</keyword>
<name>A0A075H9F1_9ARCH</name>
<accession>A0A075H9F1</accession>
<dbReference type="Pfam" id="PF02516">
    <property type="entry name" value="STT3"/>
    <property type="match status" value="1"/>
</dbReference>
<sequence>MQSNNELVKVEKSSHYLRYLLIIGILVISFSLSFMLRAQPLEYGFELNEFDPFFNYRATQFMVENGLPSYLEWNDDLSWHPYGRDISATSQVMLHTTTAMLYQTFGMGSSLYDFTIIFPLVISSLTAIVIFALVRIIGGTTAGLLASFFFAVSPIIIMRGSIGWFKSEPLGLFYGLLAVYLLISGIKSDKGKVSVAKIVGAGIVLAFGLASWGGVQFFILPIGLFFLALPFLRKDNKFIIWTLVIFTFVFFLVTGLFERTGFAFISNLSGFFLIGCTVFLVVFTIVRSIISKAQLRYGLVLLGGAIIAGLAIVSSGVIGFGSVRYLNAANPFLITTDTLIDSVSEHATTTIDISFYFFSILMLFAGLGAWLLFQKKVIHSLNIKGEMAAFALIIGFLGIYFSSTFVRLEVFGSISVIILSSIGVSILISKILKEGHKPASAVTKISFLAIIVALLTVPMVYPEEFNWSNNNVGLPPTILNSGTQFNLSTNDWANAMQWLRENTPEDAVIASWWDYGYWISTLGERKTLADNSTLLDWQIRKIAAMYMSTPEDAWQILTSDTETNVSSYYVTLPTDIERSTQETRNSGDVYDLKQEKLDAFKYWKETISVGCAGLAGNKAGLFNCEQYDPDLAEKYPTLFDYYESEVYEFPPVVTGLDADYIIINLAAEKLSAENIIDLYTLQQKGGDETKSFWFMKIADLHVLDYYNPELTGYSGKFWDETLLGKLIPFTHILYVDPNNPEIQSETYKRGYTSIYVKNIKFPSDGDGPFQLVYVPPSFEMDASGPLTGPLIYKINKEYNPNQ</sequence>
<evidence type="ECO:0000256" key="14">
    <source>
        <dbReference type="ARBA" id="ARBA00023211"/>
    </source>
</evidence>
<feature type="transmembrane region" description="Helical" evidence="17">
    <location>
        <begin position="170"/>
        <end position="186"/>
    </location>
</feature>
<feature type="transmembrane region" description="Helical" evidence="17">
    <location>
        <begin position="111"/>
        <end position="134"/>
    </location>
</feature>
<feature type="transmembrane region" description="Helical" evidence="17">
    <location>
        <begin position="410"/>
        <end position="429"/>
    </location>
</feature>
<evidence type="ECO:0000256" key="12">
    <source>
        <dbReference type="ARBA" id="ARBA00022989"/>
    </source>
</evidence>
<evidence type="ECO:0000256" key="11">
    <source>
        <dbReference type="ARBA" id="ARBA00022842"/>
    </source>
</evidence>
<dbReference type="GO" id="GO:0016020">
    <property type="term" value="C:membrane"/>
    <property type="evidence" value="ECO:0007669"/>
    <property type="project" value="InterPro"/>
</dbReference>